<dbReference type="AlphaFoldDB" id="A0AA46P7L2"/>
<evidence type="ECO:0000256" key="1">
    <source>
        <dbReference type="SAM" id="MobiDB-lite"/>
    </source>
</evidence>
<keyword evidence="4" id="KW-0407">Ion channel</keyword>
<proteinExistence type="predicted"/>
<accession>A0AA46P7L2</accession>
<sequence>MAGARPAGGRHGAGGRGGDGAHLGVTTVGYGDFAPVTATGRLIAAALMIAGIALLGVVTATSASWPVERVGEQDEASQAATRAQVAALTAEVVALREDLRRAREDDSAGSRV</sequence>
<name>A0AA46P7L2_9NOCA</name>
<dbReference type="GO" id="GO:0034220">
    <property type="term" value="P:monoatomic ion transmembrane transport"/>
    <property type="evidence" value="ECO:0007669"/>
    <property type="project" value="UniProtKB-KW"/>
</dbReference>
<dbReference type="Proteomes" id="UP001163947">
    <property type="component" value="Chromosome"/>
</dbReference>
<gene>
    <name evidence="4" type="ORF">OCS65_11905</name>
</gene>
<keyword evidence="2" id="KW-1133">Transmembrane helix</keyword>
<feature type="compositionally biased region" description="Gly residues" evidence="1">
    <location>
        <begin position="9"/>
        <end position="21"/>
    </location>
</feature>
<feature type="region of interest" description="Disordered" evidence="1">
    <location>
        <begin position="1"/>
        <end position="21"/>
    </location>
</feature>
<evidence type="ECO:0000256" key="2">
    <source>
        <dbReference type="SAM" id="Phobius"/>
    </source>
</evidence>
<reference evidence="4" key="1">
    <citation type="submission" date="2022-09" db="EMBL/GenBank/DDBJ databases">
        <title>The genome sequence of Rhodococcus aetherivorans N1.</title>
        <authorList>
            <person name="Jiang W."/>
        </authorList>
    </citation>
    <scope>NUCLEOTIDE SEQUENCE</scope>
    <source>
        <strain evidence="4">N1</strain>
    </source>
</reference>
<keyword evidence="4" id="KW-0813">Transport</keyword>
<feature type="domain" description="Potassium channel" evidence="3">
    <location>
        <begin position="25"/>
        <end position="65"/>
    </location>
</feature>
<feature type="transmembrane region" description="Helical" evidence="2">
    <location>
        <begin position="42"/>
        <end position="63"/>
    </location>
</feature>
<dbReference type="SUPFAM" id="SSF81324">
    <property type="entry name" value="Voltage-gated potassium channels"/>
    <property type="match status" value="1"/>
</dbReference>
<keyword evidence="4" id="KW-0406">Ion transport</keyword>
<dbReference type="InterPro" id="IPR013099">
    <property type="entry name" value="K_chnl_dom"/>
</dbReference>
<dbReference type="Gene3D" id="1.20.5.110">
    <property type="match status" value="1"/>
</dbReference>
<dbReference type="EMBL" id="CP106982">
    <property type="protein sequence ID" value="UYF96405.1"/>
    <property type="molecule type" value="Genomic_DNA"/>
</dbReference>
<organism evidence="4 5">
    <name type="scientific">Rhodococcus aetherivorans</name>
    <dbReference type="NCBI Taxonomy" id="191292"/>
    <lineage>
        <taxon>Bacteria</taxon>
        <taxon>Bacillati</taxon>
        <taxon>Actinomycetota</taxon>
        <taxon>Actinomycetes</taxon>
        <taxon>Mycobacteriales</taxon>
        <taxon>Nocardiaceae</taxon>
        <taxon>Rhodococcus</taxon>
    </lineage>
</organism>
<protein>
    <submittedName>
        <fullName evidence="4">Potassium channel family protein</fullName>
    </submittedName>
</protein>
<keyword evidence="2" id="KW-0812">Transmembrane</keyword>
<evidence type="ECO:0000313" key="4">
    <source>
        <dbReference type="EMBL" id="UYF96405.1"/>
    </source>
</evidence>
<keyword evidence="2" id="KW-0472">Membrane</keyword>
<dbReference type="Pfam" id="PF07885">
    <property type="entry name" value="Ion_trans_2"/>
    <property type="match status" value="1"/>
</dbReference>
<evidence type="ECO:0000259" key="3">
    <source>
        <dbReference type="Pfam" id="PF07885"/>
    </source>
</evidence>
<evidence type="ECO:0000313" key="5">
    <source>
        <dbReference type="Proteomes" id="UP001163947"/>
    </source>
</evidence>